<comment type="cofactor">
    <cofactor evidence="1">
        <name>pyridoxal 5'-phosphate</name>
        <dbReference type="ChEBI" id="CHEBI:597326"/>
    </cofactor>
</comment>
<evidence type="ECO:0000256" key="5">
    <source>
        <dbReference type="ARBA" id="ARBA00022898"/>
    </source>
</evidence>
<gene>
    <name evidence="7" type="ORF">IV203_000779</name>
</gene>
<dbReference type="InterPro" id="IPR050596">
    <property type="entry name" value="AspAT/PAT-like"/>
</dbReference>
<dbReference type="PANTHER" id="PTHR46383:SF2">
    <property type="entry name" value="AMINOTRANSFERASE"/>
    <property type="match status" value="1"/>
</dbReference>
<name>A0A9K3L5R7_9STRA</name>
<organism evidence="7 8">
    <name type="scientific">Nitzschia inconspicua</name>
    <dbReference type="NCBI Taxonomy" id="303405"/>
    <lineage>
        <taxon>Eukaryota</taxon>
        <taxon>Sar</taxon>
        <taxon>Stramenopiles</taxon>
        <taxon>Ochrophyta</taxon>
        <taxon>Bacillariophyta</taxon>
        <taxon>Bacillariophyceae</taxon>
        <taxon>Bacillariophycidae</taxon>
        <taxon>Bacillariales</taxon>
        <taxon>Bacillariaceae</taxon>
        <taxon>Nitzschia</taxon>
    </lineage>
</organism>
<dbReference type="PROSITE" id="PS00105">
    <property type="entry name" value="AA_TRANSFER_CLASS_1"/>
    <property type="match status" value="1"/>
</dbReference>
<dbReference type="CDD" id="cd00609">
    <property type="entry name" value="AAT_like"/>
    <property type="match status" value="1"/>
</dbReference>
<dbReference type="Pfam" id="PF00155">
    <property type="entry name" value="Aminotran_1_2"/>
    <property type="match status" value="1"/>
</dbReference>
<comment type="caution">
    <text evidence="7">The sequence shown here is derived from an EMBL/GenBank/DDBJ whole genome shotgun (WGS) entry which is preliminary data.</text>
</comment>
<reference evidence="7" key="1">
    <citation type="journal article" date="2021" name="Sci. Rep.">
        <title>Diploid genomic architecture of Nitzschia inconspicua, an elite biomass production diatom.</title>
        <authorList>
            <person name="Oliver A."/>
            <person name="Podell S."/>
            <person name="Pinowska A."/>
            <person name="Traller J.C."/>
            <person name="Smith S.R."/>
            <person name="McClure R."/>
            <person name="Beliaev A."/>
            <person name="Bohutskyi P."/>
            <person name="Hill E.A."/>
            <person name="Rabines A."/>
            <person name="Zheng H."/>
            <person name="Allen L.Z."/>
            <person name="Kuo A."/>
            <person name="Grigoriev I.V."/>
            <person name="Allen A.E."/>
            <person name="Hazlebeck D."/>
            <person name="Allen E.E."/>
        </authorList>
    </citation>
    <scope>NUCLEOTIDE SEQUENCE</scope>
    <source>
        <strain evidence="7">Hildebrandi</strain>
    </source>
</reference>
<evidence type="ECO:0000256" key="2">
    <source>
        <dbReference type="ARBA" id="ARBA00007441"/>
    </source>
</evidence>
<evidence type="ECO:0000313" key="8">
    <source>
        <dbReference type="Proteomes" id="UP000693970"/>
    </source>
</evidence>
<evidence type="ECO:0000256" key="3">
    <source>
        <dbReference type="ARBA" id="ARBA00022576"/>
    </source>
</evidence>
<reference evidence="7" key="2">
    <citation type="submission" date="2021-04" db="EMBL/GenBank/DDBJ databases">
        <authorList>
            <person name="Podell S."/>
        </authorList>
    </citation>
    <scope>NUCLEOTIDE SEQUENCE</scope>
    <source>
        <strain evidence="7">Hildebrandi</strain>
    </source>
</reference>
<proteinExistence type="inferred from homology"/>
<keyword evidence="4" id="KW-0808">Transferase</keyword>
<protein>
    <submittedName>
        <fullName evidence="7">Aspartate aminotransferase</fullName>
    </submittedName>
</protein>
<accession>A0A9K3L5R7</accession>
<feature type="domain" description="Aminotransferase class I/classII large" evidence="6">
    <location>
        <begin position="30"/>
        <end position="397"/>
    </location>
</feature>
<dbReference type="Proteomes" id="UP000693970">
    <property type="component" value="Unassembled WGS sequence"/>
</dbReference>
<evidence type="ECO:0000256" key="4">
    <source>
        <dbReference type="ARBA" id="ARBA00022679"/>
    </source>
</evidence>
<evidence type="ECO:0000256" key="1">
    <source>
        <dbReference type="ARBA" id="ARBA00001933"/>
    </source>
</evidence>
<comment type="similarity">
    <text evidence="2">Belongs to the class-I pyridoxal-phosphate-dependent aminotransferase family.</text>
</comment>
<dbReference type="GO" id="GO:0030170">
    <property type="term" value="F:pyridoxal phosphate binding"/>
    <property type="evidence" value="ECO:0007669"/>
    <property type="project" value="InterPro"/>
</dbReference>
<dbReference type="EMBL" id="JAGRRH010000015">
    <property type="protein sequence ID" value="KAG7356093.1"/>
    <property type="molecule type" value="Genomic_DNA"/>
</dbReference>
<dbReference type="InterPro" id="IPR004839">
    <property type="entry name" value="Aminotransferase_I/II_large"/>
</dbReference>
<keyword evidence="5" id="KW-0663">Pyridoxal phosphate</keyword>
<dbReference type="OrthoDB" id="7042322at2759"/>
<dbReference type="GO" id="GO:0006520">
    <property type="term" value="P:amino acid metabolic process"/>
    <property type="evidence" value="ECO:0007669"/>
    <property type="project" value="InterPro"/>
</dbReference>
<keyword evidence="3 7" id="KW-0032">Aminotransferase</keyword>
<evidence type="ECO:0000313" key="7">
    <source>
        <dbReference type="EMBL" id="KAG7356093.1"/>
    </source>
</evidence>
<sequence>MASRRASSVESFKVMDVLQRANELQAQGKKVLHLEVGQPESGAPPTVANAAVEALTEPRVMGYTDAFGLLALREKISKYYQKHYGLSPDQVPTDRIVITTGSSGGFLLAFTGCFDAGDYVAIASSGYPCYRNILSALGCNLATIPINEEFKLTASELQSEIARRKEAGEAPIKGLILSSPSNPTGAMLHPDELQALCRLCESENILFISDEIYHGITYGQKEATALEYSSKALIINSFSKYYSMSGWRLGWMVIPETLLDAINSLQQNMFINAPTISQTAAMKCWDDDTIVELEKHVEKYRTSRELILNQLKNFTELNAKNIAPADGGFYIYVDLGEENVAPGYGSVKMCEELLETHYVAFTPGNDFEDPATSLGDRRFRISYAGGIETVREAMERFYTFWPTWMAQVKAAKL</sequence>
<evidence type="ECO:0000259" key="6">
    <source>
        <dbReference type="Pfam" id="PF00155"/>
    </source>
</evidence>
<dbReference type="AlphaFoldDB" id="A0A9K3L5R7"/>
<dbReference type="InterPro" id="IPR004838">
    <property type="entry name" value="NHTrfase_class1_PyrdxlP-BS"/>
</dbReference>
<dbReference type="GO" id="GO:0008483">
    <property type="term" value="F:transaminase activity"/>
    <property type="evidence" value="ECO:0007669"/>
    <property type="project" value="UniProtKB-KW"/>
</dbReference>
<keyword evidence="8" id="KW-1185">Reference proteome</keyword>
<dbReference type="PANTHER" id="PTHR46383">
    <property type="entry name" value="ASPARTATE AMINOTRANSFERASE"/>
    <property type="match status" value="1"/>
</dbReference>